<dbReference type="Gene3D" id="3.40.50.300">
    <property type="entry name" value="P-loop containing nucleotide triphosphate hydrolases"/>
    <property type="match status" value="1"/>
</dbReference>
<dbReference type="PANTHER" id="PTHR10492">
    <property type="match status" value="1"/>
</dbReference>
<keyword evidence="1" id="KW-0378">Hydrolase</keyword>
<keyword evidence="1" id="KW-0347">Helicase</keyword>
<organism evidence="3 4">
    <name type="scientific">Tanacetum coccineum</name>
    <dbReference type="NCBI Taxonomy" id="301880"/>
    <lineage>
        <taxon>Eukaryota</taxon>
        <taxon>Viridiplantae</taxon>
        <taxon>Streptophyta</taxon>
        <taxon>Embryophyta</taxon>
        <taxon>Tracheophyta</taxon>
        <taxon>Spermatophyta</taxon>
        <taxon>Magnoliopsida</taxon>
        <taxon>eudicotyledons</taxon>
        <taxon>Gunneridae</taxon>
        <taxon>Pentapetalae</taxon>
        <taxon>asterids</taxon>
        <taxon>campanulids</taxon>
        <taxon>Asterales</taxon>
        <taxon>Asteraceae</taxon>
        <taxon>Asteroideae</taxon>
        <taxon>Anthemideae</taxon>
        <taxon>Anthemidinae</taxon>
        <taxon>Tanacetum</taxon>
    </lineage>
</organism>
<comment type="similarity">
    <text evidence="1">Belongs to the helicase family.</text>
</comment>
<dbReference type="Proteomes" id="UP001151760">
    <property type="component" value="Unassembled WGS sequence"/>
</dbReference>
<reference evidence="3" key="2">
    <citation type="submission" date="2022-01" db="EMBL/GenBank/DDBJ databases">
        <authorList>
            <person name="Yamashiro T."/>
            <person name="Shiraishi A."/>
            <person name="Satake H."/>
            <person name="Nakayama K."/>
        </authorList>
    </citation>
    <scope>NUCLEOTIDE SEQUENCE</scope>
</reference>
<dbReference type="PANTHER" id="PTHR10492:SF97">
    <property type="entry name" value="ATP-DEPENDENT DNA HELICASE"/>
    <property type="match status" value="1"/>
</dbReference>
<evidence type="ECO:0000313" key="4">
    <source>
        <dbReference type="Proteomes" id="UP001151760"/>
    </source>
</evidence>
<gene>
    <name evidence="3" type="ORF">Tco_0838638</name>
</gene>
<comment type="cofactor">
    <cofactor evidence="1">
        <name>Mg(2+)</name>
        <dbReference type="ChEBI" id="CHEBI:18420"/>
    </cofactor>
</comment>
<protein>
    <recommendedName>
        <fullName evidence="1">ATP-dependent DNA helicase</fullName>
        <ecNumber evidence="1">5.6.2.3</ecNumber>
    </recommendedName>
</protein>
<dbReference type="InterPro" id="IPR027417">
    <property type="entry name" value="P-loop_NTPase"/>
</dbReference>
<dbReference type="Pfam" id="PF05970">
    <property type="entry name" value="PIF1"/>
    <property type="match status" value="1"/>
</dbReference>
<dbReference type="InterPro" id="IPR010285">
    <property type="entry name" value="DNA_helicase_pif1-like_DEAD"/>
</dbReference>
<evidence type="ECO:0000313" key="3">
    <source>
        <dbReference type="EMBL" id="GJT04176.1"/>
    </source>
</evidence>
<feature type="domain" description="DNA helicase Pif1-like DEAD-box helicase" evidence="2">
    <location>
        <begin position="122"/>
        <end position="235"/>
    </location>
</feature>
<keyword evidence="1" id="KW-0067">ATP-binding</keyword>
<dbReference type="SUPFAM" id="SSF52540">
    <property type="entry name" value="P-loop containing nucleoside triphosphate hydrolases"/>
    <property type="match status" value="1"/>
</dbReference>
<keyword evidence="4" id="KW-1185">Reference proteome</keyword>
<comment type="catalytic activity">
    <reaction evidence="1">
        <text>ATP + H2O = ADP + phosphate + H(+)</text>
        <dbReference type="Rhea" id="RHEA:13065"/>
        <dbReference type="ChEBI" id="CHEBI:15377"/>
        <dbReference type="ChEBI" id="CHEBI:15378"/>
        <dbReference type="ChEBI" id="CHEBI:30616"/>
        <dbReference type="ChEBI" id="CHEBI:43474"/>
        <dbReference type="ChEBI" id="CHEBI:456216"/>
        <dbReference type="EC" id="5.6.2.3"/>
    </reaction>
</comment>
<sequence length="235" mass="26402">MDSTKARGATVSETMSRPEVVWEKTWCLLVVDVLEIERQKLNNPELELSGTQRYNICLTYIEDALLSNSKSLKNIVNMPFPDAQFTMENYNRLIYDELNYKIPDLINQHKALYGSLTLEQKAALRSKGEIVLNVASSGIAALLLDGGRIAHSRFAIPINIVEDSLCTITVDSDLADLIRQAKLTIWDEAPMVHRHCFDAFDRTLRDIATGTHNNSTDKVFGGKVIVFGGDFRQIL</sequence>
<keyword evidence="1" id="KW-0234">DNA repair</keyword>
<dbReference type="EMBL" id="BQNB010012489">
    <property type="protein sequence ID" value="GJT04176.1"/>
    <property type="molecule type" value="Genomic_DNA"/>
</dbReference>
<evidence type="ECO:0000259" key="2">
    <source>
        <dbReference type="Pfam" id="PF05970"/>
    </source>
</evidence>
<keyword evidence="1" id="KW-0233">DNA recombination</keyword>
<accession>A0ABQ5ANC5</accession>
<keyword evidence="1" id="KW-0547">Nucleotide-binding</keyword>
<reference evidence="3" key="1">
    <citation type="journal article" date="2022" name="Int. J. Mol. Sci.">
        <title>Draft Genome of Tanacetum Coccineum: Genomic Comparison of Closely Related Tanacetum-Family Plants.</title>
        <authorList>
            <person name="Yamashiro T."/>
            <person name="Shiraishi A."/>
            <person name="Nakayama K."/>
            <person name="Satake H."/>
        </authorList>
    </citation>
    <scope>NUCLEOTIDE SEQUENCE</scope>
</reference>
<keyword evidence="1" id="KW-0227">DNA damage</keyword>
<proteinExistence type="inferred from homology"/>
<dbReference type="EC" id="5.6.2.3" evidence="1"/>
<name>A0ABQ5ANC5_9ASTR</name>
<comment type="caution">
    <text evidence="3">The sequence shown here is derived from an EMBL/GenBank/DDBJ whole genome shotgun (WGS) entry which is preliminary data.</text>
</comment>
<evidence type="ECO:0000256" key="1">
    <source>
        <dbReference type="RuleBase" id="RU363044"/>
    </source>
</evidence>